<accession>A0A2J6R465</accession>
<protein>
    <submittedName>
        <fullName evidence="2">HET-domain-containing protein</fullName>
    </submittedName>
</protein>
<evidence type="ECO:0000313" key="2">
    <source>
        <dbReference type="EMBL" id="PMD33310.1"/>
    </source>
</evidence>
<dbReference type="InterPro" id="IPR052895">
    <property type="entry name" value="HetReg/Transcr_Mod"/>
</dbReference>
<dbReference type="OrthoDB" id="3598674at2759"/>
<dbReference type="PANTHER" id="PTHR24148:SF73">
    <property type="entry name" value="HET DOMAIN PROTEIN (AFU_ORTHOLOGUE AFUA_8G01020)"/>
    <property type="match status" value="1"/>
</dbReference>
<evidence type="ECO:0000313" key="3">
    <source>
        <dbReference type="Proteomes" id="UP000235786"/>
    </source>
</evidence>
<dbReference type="EMBL" id="KZ613956">
    <property type="protein sequence ID" value="PMD33310.1"/>
    <property type="molecule type" value="Genomic_DNA"/>
</dbReference>
<organism evidence="2 3">
    <name type="scientific">Hyaloscypha variabilis (strain UAMH 11265 / GT02V1 / F)</name>
    <name type="common">Meliniomyces variabilis</name>
    <dbReference type="NCBI Taxonomy" id="1149755"/>
    <lineage>
        <taxon>Eukaryota</taxon>
        <taxon>Fungi</taxon>
        <taxon>Dikarya</taxon>
        <taxon>Ascomycota</taxon>
        <taxon>Pezizomycotina</taxon>
        <taxon>Leotiomycetes</taxon>
        <taxon>Helotiales</taxon>
        <taxon>Hyaloscyphaceae</taxon>
        <taxon>Hyaloscypha</taxon>
        <taxon>Hyaloscypha variabilis</taxon>
    </lineage>
</organism>
<reference evidence="2 3" key="1">
    <citation type="submission" date="2016-04" db="EMBL/GenBank/DDBJ databases">
        <title>A degradative enzymes factory behind the ericoid mycorrhizal symbiosis.</title>
        <authorList>
            <consortium name="DOE Joint Genome Institute"/>
            <person name="Martino E."/>
            <person name="Morin E."/>
            <person name="Grelet G."/>
            <person name="Kuo A."/>
            <person name="Kohler A."/>
            <person name="Daghino S."/>
            <person name="Barry K."/>
            <person name="Choi C."/>
            <person name="Cichocki N."/>
            <person name="Clum A."/>
            <person name="Copeland A."/>
            <person name="Hainaut M."/>
            <person name="Haridas S."/>
            <person name="Labutti K."/>
            <person name="Lindquist E."/>
            <person name="Lipzen A."/>
            <person name="Khouja H.-R."/>
            <person name="Murat C."/>
            <person name="Ohm R."/>
            <person name="Olson A."/>
            <person name="Spatafora J."/>
            <person name="Veneault-Fourrey C."/>
            <person name="Henrissat B."/>
            <person name="Grigoriev I."/>
            <person name="Martin F."/>
            <person name="Perotto S."/>
        </authorList>
    </citation>
    <scope>NUCLEOTIDE SEQUENCE [LARGE SCALE GENOMIC DNA]</scope>
    <source>
        <strain evidence="2 3">F</strain>
    </source>
</reference>
<dbReference type="InterPro" id="IPR010730">
    <property type="entry name" value="HET"/>
</dbReference>
<dbReference type="Pfam" id="PF06985">
    <property type="entry name" value="HET"/>
    <property type="match status" value="1"/>
</dbReference>
<dbReference type="Proteomes" id="UP000235786">
    <property type="component" value="Unassembled WGS sequence"/>
</dbReference>
<dbReference type="PANTHER" id="PTHR24148">
    <property type="entry name" value="ANKYRIN REPEAT DOMAIN-CONTAINING PROTEIN 39 HOMOLOG-RELATED"/>
    <property type="match status" value="1"/>
</dbReference>
<dbReference type="AlphaFoldDB" id="A0A2J6R465"/>
<evidence type="ECO:0000259" key="1">
    <source>
        <dbReference type="Pfam" id="PF06985"/>
    </source>
</evidence>
<feature type="domain" description="Heterokaryon incompatibility" evidence="1">
    <location>
        <begin position="44"/>
        <end position="173"/>
    </location>
</feature>
<sequence length="209" mass="24540">MATSTFGSLCLDVIMRDDLLYPHLGNNMERLWDIVVHEVESEMGDEADPQIIKIDGKEHQIRHNLWLALLQLRLTKEERILWIDAVCINQNDIEERNHQVGFMCFIYRQAYHVIAWLGPETETSHEAIGFLNQMLDGSIPIANCDRLPFKKKWDAIKQLCEMQYWRRLWIIQEVVLASQVTFWCGKDTLPGEAFISIPTQLEEYSEYRT</sequence>
<name>A0A2J6R465_HYAVF</name>
<proteinExistence type="predicted"/>
<dbReference type="STRING" id="1149755.A0A2J6R465"/>
<gene>
    <name evidence="2" type="ORF">L207DRAFT_589673</name>
</gene>
<keyword evidence="3" id="KW-1185">Reference proteome</keyword>